<dbReference type="EMBL" id="JAGGJA010000005">
    <property type="protein sequence ID" value="MCW9707147.1"/>
    <property type="molecule type" value="Genomic_DNA"/>
</dbReference>
<gene>
    <name evidence="1" type="ORF">J6I44_09790</name>
</gene>
<evidence type="ECO:0000313" key="2">
    <source>
        <dbReference type="Proteomes" id="UP001207918"/>
    </source>
</evidence>
<sequence>MFILHITNNYAADIEFDSTTISAKGGTHSTGKIKGHHVIDGKGLTVFNILDLAKKKIPGYPSLKETWGVLFEYQGNEIYARYEGNGEFNITFNEFGNAEVKTINGEALDILLPGLKLAKEKPEDN</sequence>
<proteinExistence type="predicted"/>
<reference evidence="1 2" key="1">
    <citation type="submission" date="2021-03" db="EMBL/GenBank/DDBJ databases">
        <title>Aliifodinibius sp. nov., a new bacterium isolated from saline soil.</title>
        <authorList>
            <person name="Galisteo C."/>
            <person name="De La Haba R."/>
            <person name="Sanchez-Porro C."/>
            <person name="Ventosa A."/>
        </authorList>
    </citation>
    <scope>NUCLEOTIDE SEQUENCE [LARGE SCALE GENOMIC DNA]</scope>
    <source>
        <strain evidence="1 2">1BSP15-2V2</strain>
    </source>
</reference>
<evidence type="ECO:0000313" key="1">
    <source>
        <dbReference type="EMBL" id="MCW9707147.1"/>
    </source>
</evidence>
<protein>
    <submittedName>
        <fullName evidence="1">Uncharacterized protein</fullName>
    </submittedName>
</protein>
<comment type="caution">
    <text evidence="1">The sequence shown here is derived from an EMBL/GenBank/DDBJ whole genome shotgun (WGS) entry which is preliminary data.</text>
</comment>
<dbReference type="RefSeq" id="WP_265765902.1">
    <property type="nucleotide sequence ID" value="NZ_JAGGJA010000005.1"/>
</dbReference>
<name>A0ABT3PMI9_9BACT</name>
<keyword evidence="2" id="KW-1185">Reference proteome</keyword>
<accession>A0ABT3PMI9</accession>
<dbReference type="Proteomes" id="UP001207918">
    <property type="component" value="Unassembled WGS sequence"/>
</dbReference>
<organism evidence="1 2">
    <name type="scientific">Fodinibius salsisoli</name>
    <dbReference type="NCBI Taxonomy" id="2820877"/>
    <lineage>
        <taxon>Bacteria</taxon>
        <taxon>Pseudomonadati</taxon>
        <taxon>Balneolota</taxon>
        <taxon>Balneolia</taxon>
        <taxon>Balneolales</taxon>
        <taxon>Balneolaceae</taxon>
        <taxon>Fodinibius</taxon>
    </lineage>
</organism>